<sequence>MPLGSPSHPPSIVCDTMKPPHPKAHPCYSHPTYLQALQAPTPNLILMSIQTLSPCALFVPVLNCV</sequence>
<dbReference type="EMBL" id="JAGTTL010000018">
    <property type="protein sequence ID" value="KAK6308768.1"/>
    <property type="molecule type" value="Genomic_DNA"/>
</dbReference>
<evidence type="ECO:0000313" key="1">
    <source>
        <dbReference type="EMBL" id="KAK6308768.1"/>
    </source>
</evidence>
<evidence type="ECO:0000313" key="2">
    <source>
        <dbReference type="Proteomes" id="UP001356427"/>
    </source>
</evidence>
<keyword evidence="2" id="KW-1185">Reference proteome</keyword>
<protein>
    <submittedName>
        <fullName evidence="1">Uncharacterized protein</fullName>
    </submittedName>
</protein>
<dbReference type="Proteomes" id="UP001356427">
    <property type="component" value="Unassembled WGS sequence"/>
</dbReference>
<reference evidence="1 2" key="1">
    <citation type="submission" date="2021-04" db="EMBL/GenBank/DDBJ databases">
        <authorList>
            <person name="De Guttry C."/>
            <person name="Zahm M."/>
            <person name="Klopp C."/>
            <person name="Cabau C."/>
            <person name="Louis A."/>
            <person name="Berthelot C."/>
            <person name="Parey E."/>
            <person name="Roest Crollius H."/>
            <person name="Montfort J."/>
            <person name="Robinson-Rechavi M."/>
            <person name="Bucao C."/>
            <person name="Bouchez O."/>
            <person name="Gislard M."/>
            <person name="Lluch J."/>
            <person name="Milhes M."/>
            <person name="Lampietro C."/>
            <person name="Lopez Roques C."/>
            <person name="Donnadieu C."/>
            <person name="Braasch I."/>
            <person name="Desvignes T."/>
            <person name="Postlethwait J."/>
            <person name="Bobe J."/>
            <person name="Wedekind C."/>
            <person name="Guiguen Y."/>
        </authorList>
    </citation>
    <scope>NUCLEOTIDE SEQUENCE [LARGE SCALE GENOMIC DNA]</scope>
    <source>
        <strain evidence="1">Cs_M1</strain>
        <tissue evidence="1">Blood</tissue>
    </source>
</reference>
<proteinExistence type="predicted"/>
<comment type="caution">
    <text evidence="1">The sequence shown here is derived from an EMBL/GenBank/DDBJ whole genome shotgun (WGS) entry which is preliminary data.</text>
</comment>
<dbReference type="AlphaFoldDB" id="A0AAN8LED9"/>
<gene>
    <name evidence="1" type="ORF">J4Q44_G00202310</name>
</gene>
<organism evidence="1 2">
    <name type="scientific">Coregonus suidteri</name>
    <dbReference type="NCBI Taxonomy" id="861788"/>
    <lineage>
        <taxon>Eukaryota</taxon>
        <taxon>Metazoa</taxon>
        <taxon>Chordata</taxon>
        <taxon>Craniata</taxon>
        <taxon>Vertebrata</taxon>
        <taxon>Euteleostomi</taxon>
        <taxon>Actinopterygii</taxon>
        <taxon>Neopterygii</taxon>
        <taxon>Teleostei</taxon>
        <taxon>Protacanthopterygii</taxon>
        <taxon>Salmoniformes</taxon>
        <taxon>Salmonidae</taxon>
        <taxon>Coregoninae</taxon>
        <taxon>Coregonus</taxon>
    </lineage>
</organism>
<accession>A0AAN8LED9</accession>
<name>A0AAN8LED9_9TELE</name>